<keyword evidence="2" id="KW-0732">Signal</keyword>
<keyword evidence="3" id="KW-1185">Reference proteome</keyword>
<reference evidence="3 4" key="1">
    <citation type="journal article" date="2019" name="Mol. Biol. Evol.">
        <title>Blast fungal genomes show frequent chromosomal changes, gene gains and losses, and effector gene turnover.</title>
        <authorList>
            <person name="Gomez Luciano L.B."/>
            <person name="Jason Tsai I."/>
            <person name="Chuma I."/>
            <person name="Tosa Y."/>
            <person name="Chen Y.H."/>
            <person name="Li J.Y."/>
            <person name="Li M.Y."/>
            <person name="Jade Lu M.Y."/>
            <person name="Nakayashiki H."/>
            <person name="Li W.H."/>
        </authorList>
    </citation>
    <scope>NUCLEOTIDE SEQUENCE [LARGE SCALE GENOMIC DNA]</scope>
    <source>
        <strain evidence="3 4">NI907</strain>
    </source>
</reference>
<feature type="signal peptide" evidence="2">
    <location>
        <begin position="1"/>
        <end position="19"/>
    </location>
</feature>
<feature type="compositionally biased region" description="Basic and acidic residues" evidence="1">
    <location>
        <begin position="102"/>
        <end position="125"/>
    </location>
</feature>
<feature type="compositionally biased region" description="Low complexity" evidence="1">
    <location>
        <begin position="126"/>
        <end position="147"/>
    </location>
</feature>
<dbReference type="AlphaFoldDB" id="A0A6P8AYN4"/>
<dbReference type="KEGG" id="pgri:PgNI_10713"/>
<name>A0A6P8AYN4_PYRGI</name>
<feature type="compositionally biased region" description="Low complexity" evidence="1">
    <location>
        <begin position="552"/>
        <end position="562"/>
    </location>
</feature>
<gene>
    <name evidence="4" type="ORF">PgNI_10713</name>
</gene>
<feature type="compositionally biased region" description="Low complexity" evidence="1">
    <location>
        <begin position="288"/>
        <end position="302"/>
    </location>
</feature>
<reference evidence="4" key="3">
    <citation type="submission" date="2025-08" db="UniProtKB">
        <authorList>
            <consortium name="RefSeq"/>
        </authorList>
    </citation>
    <scope>IDENTIFICATION</scope>
    <source>
        <strain evidence="4">NI907</strain>
    </source>
</reference>
<feature type="region of interest" description="Disordered" evidence="1">
    <location>
        <begin position="17"/>
        <end position="177"/>
    </location>
</feature>
<accession>A0A6P8AYN4</accession>
<feature type="compositionally biased region" description="Polar residues" evidence="1">
    <location>
        <begin position="273"/>
        <end position="286"/>
    </location>
</feature>
<feature type="region of interest" description="Disordered" evidence="1">
    <location>
        <begin position="193"/>
        <end position="302"/>
    </location>
</feature>
<evidence type="ECO:0000256" key="2">
    <source>
        <dbReference type="SAM" id="SignalP"/>
    </source>
</evidence>
<feature type="compositionally biased region" description="Basic and acidic residues" evidence="1">
    <location>
        <begin position="148"/>
        <end position="163"/>
    </location>
</feature>
<dbReference type="GeneID" id="41965592"/>
<feature type="compositionally biased region" description="Basic and acidic residues" evidence="1">
    <location>
        <begin position="24"/>
        <end position="36"/>
    </location>
</feature>
<evidence type="ECO:0000313" key="4">
    <source>
        <dbReference type="RefSeq" id="XP_030979982.1"/>
    </source>
</evidence>
<protein>
    <submittedName>
        <fullName evidence="4">Uncharacterized protein</fullName>
    </submittedName>
</protein>
<dbReference type="RefSeq" id="XP_030979982.1">
    <property type="nucleotide sequence ID" value="XM_031130686.1"/>
</dbReference>
<feature type="chain" id="PRO_5028477902" evidence="2">
    <location>
        <begin position="20"/>
        <end position="594"/>
    </location>
</feature>
<feature type="compositionally biased region" description="Basic and acidic residues" evidence="1">
    <location>
        <begin position="67"/>
        <end position="77"/>
    </location>
</feature>
<proteinExistence type="predicted"/>
<reference evidence="4" key="2">
    <citation type="submission" date="2019-10" db="EMBL/GenBank/DDBJ databases">
        <authorList>
            <consortium name="NCBI Genome Project"/>
        </authorList>
    </citation>
    <scope>NUCLEOTIDE SEQUENCE</scope>
    <source>
        <strain evidence="4">NI907</strain>
    </source>
</reference>
<feature type="compositionally biased region" description="Low complexity" evidence="1">
    <location>
        <begin position="235"/>
        <end position="272"/>
    </location>
</feature>
<sequence>MRSNTVFLIFAAAAASVAAQQGSRESENKSDVRPAVEPETQPEAQPEEKPATPPPQEDFLLSLLKPGIRDPVSRDVYCKGQARSGRVSNMREALCGPTGKPLPKEEPTEEVREQPQQKKAEEKPTAEASQRKPQQQQAQAQKQPQQQEGEKKPQVEQPKESRFKVKASQEMGSAPGENWIMKKRDYLVPAQGAALKHDDAPAPAAYKKRDHPRPASSSTCTSTLATVVKPTSTKAPLASSSSCTTTTTAQPTTSLLPVPSSSTSCTTTLATSKAPSSSVPATTQAPITPVAPSSSTCTTTATPVAESSSTKIVPTTTARTTRYVIITAKTSTTEAAPSSSSSVTPIAESSTAALSTTTAHNTRYLTITSKSSTAAVPTTAAPTTSSSVEPAYETSTPQPQTTAAPSHATVSTIYATQKYTITSCAGGQKECSSAAQTFITTHIVPIYTTVCPTSALQPVKPTHHAYPSVKPIGSSAASSVKPVITGVPYSTPCFNQTSAAPTGAASSSYKAVPHYNSTLTSSVKHTHKETKTLAPTYTPSVKINGTTKASYPTGPTAGATTAVSPSKSPMPTVGSGADRTVIGLAALAVPLLFL</sequence>
<dbReference type="Proteomes" id="UP000515153">
    <property type="component" value="Chromosome VII"/>
</dbReference>
<feature type="compositionally biased region" description="Low complexity" evidence="1">
    <location>
        <begin position="215"/>
        <end position="226"/>
    </location>
</feature>
<feature type="region of interest" description="Disordered" evidence="1">
    <location>
        <begin position="547"/>
        <end position="574"/>
    </location>
</feature>
<feature type="region of interest" description="Disordered" evidence="1">
    <location>
        <begin position="372"/>
        <end position="405"/>
    </location>
</feature>
<organism evidence="3 4">
    <name type="scientific">Pyricularia grisea</name>
    <name type="common">Crabgrass-specific blast fungus</name>
    <name type="synonym">Magnaporthe grisea</name>
    <dbReference type="NCBI Taxonomy" id="148305"/>
    <lineage>
        <taxon>Eukaryota</taxon>
        <taxon>Fungi</taxon>
        <taxon>Dikarya</taxon>
        <taxon>Ascomycota</taxon>
        <taxon>Pezizomycotina</taxon>
        <taxon>Sordariomycetes</taxon>
        <taxon>Sordariomycetidae</taxon>
        <taxon>Magnaporthales</taxon>
        <taxon>Pyriculariaceae</taxon>
        <taxon>Pyricularia</taxon>
    </lineage>
</organism>
<evidence type="ECO:0000256" key="1">
    <source>
        <dbReference type="SAM" id="MobiDB-lite"/>
    </source>
</evidence>
<evidence type="ECO:0000313" key="3">
    <source>
        <dbReference type="Proteomes" id="UP000515153"/>
    </source>
</evidence>